<keyword evidence="1" id="KW-0732">Signal</keyword>
<name>A0A921RGH3_SORBI</name>
<feature type="signal peptide" evidence="1">
    <location>
        <begin position="1"/>
        <end position="21"/>
    </location>
</feature>
<accession>A0A921RGH3</accession>
<organism evidence="2 3">
    <name type="scientific">Sorghum bicolor</name>
    <name type="common">Sorghum</name>
    <name type="synonym">Sorghum vulgare</name>
    <dbReference type="NCBI Taxonomy" id="4558"/>
    <lineage>
        <taxon>Eukaryota</taxon>
        <taxon>Viridiplantae</taxon>
        <taxon>Streptophyta</taxon>
        <taxon>Embryophyta</taxon>
        <taxon>Tracheophyta</taxon>
        <taxon>Spermatophyta</taxon>
        <taxon>Magnoliopsida</taxon>
        <taxon>Liliopsida</taxon>
        <taxon>Poales</taxon>
        <taxon>Poaceae</taxon>
        <taxon>PACMAD clade</taxon>
        <taxon>Panicoideae</taxon>
        <taxon>Andropogonodae</taxon>
        <taxon>Andropogoneae</taxon>
        <taxon>Sorghinae</taxon>
        <taxon>Sorghum</taxon>
    </lineage>
</organism>
<reference evidence="2" key="2">
    <citation type="submission" date="2020-10" db="EMBL/GenBank/DDBJ databases">
        <authorList>
            <person name="Cooper E.A."/>
            <person name="Brenton Z.W."/>
            <person name="Flinn B.S."/>
            <person name="Jenkins J."/>
            <person name="Shu S."/>
            <person name="Flowers D."/>
            <person name="Luo F."/>
            <person name="Wang Y."/>
            <person name="Xia P."/>
            <person name="Barry K."/>
            <person name="Daum C."/>
            <person name="Lipzen A."/>
            <person name="Yoshinaga Y."/>
            <person name="Schmutz J."/>
            <person name="Saski C."/>
            <person name="Vermerris W."/>
            <person name="Kresovich S."/>
        </authorList>
    </citation>
    <scope>NUCLEOTIDE SEQUENCE</scope>
</reference>
<comment type="caution">
    <text evidence="2">The sequence shown here is derived from an EMBL/GenBank/DDBJ whole genome shotgun (WGS) entry which is preliminary data.</text>
</comment>
<reference evidence="2" key="1">
    <citation type="journal article" date="2019" name="BMC Genomics">
        <title>A new reference genome for Sorghum bicolor reveals high levels of sequence similarity between sweet and grain genotypes: implications for the genetics of sugar metabolism.</title>
        <authorList>
            <person name="Cooper E.A."/>
            <person name="Brenton Z.W."/>
            <person name="Flinn B.S."/>
            <person name="Jenkins J."/>
            <person name="Shu S."/>
            <person name="Flowers D."/>
            <person name="Luo F."/>
            <person name="Wang Y."/>
            <person name="Xia P."/>
            <person name="Barry K."/>
            <person name="Daum C."/>
            <person name="Lipzen A."/>
            <person name="Yoshinaga Y."/>
            <person name="Schmutz J."/>
            <person name="Saski C."/>
            <person name="Vermerris W."/>
            <person name="Kresovich S."/>
        </authorList>
    </citation>
    <scope>NUCLEOTIDE SEQUENCE</scope>
</reference>
<dbReference type="EMBL" id="CM027682">
    <property type="protein sequence ID" value="KAG0539894.1"/>
    <property type="molecule type" value="Genomic_DNA"/>
</dbReference>
<protein>
    <submittedName>
        <fullName evidence="2">Uncharacterized protein</fullName>
    </submittedName>
</protein>
<dbReference type="Proteomes" id="UP000807115">
    <property type="component" value="Chromosome 3"/>
</dbReference>
<proteinExistence type="predicted"/>
<dbReference type="AlphaFoldDB" id="A0A921RGH3"/>
<evidence type="ECO:0000256" key="1">
    <source>
        <dbReference type="SAM" id="SignalP"/>
    </source>
</evidence>
<sequence>MAFLFFVCLFHLLLWVPSSVMERGSQDAKTHACLQPHGAINLLPASTQAPFISNITDSPAPQRVVTRRGRQRLFGHQPAAATQNVLVRVLPRIGQSSLYAETSACHVPTEFSTQFDSVFTPDRHEVSSPQATESRCRRKRKLDQRFLARTGVQSESNHSMSYGHFDPVFLEALKASYPGRSYYGPPDFKCFHCAAVFWYRERLRPNMPCHASDVVYNNCCKRGRIVIPPFQPRPEPLASLARNT</sequence>
<evidence type="ECO:0000313" key="3">
    <source>
        <dbReference type="Proteomes" id="UP000807115"/>
    </source>
</evidence>
<feature type="chain" id="PRO_5036951861" evidence="1">
    <location>
        <begin position="22"/>
        <end position="244"/>
    </location>
</feature>
<gene>
    <name evidence="2" type="ORF">BDA96_03G361500</name>
</gene>
<evidence type="ECO:0000313" key="2">
    <source>
        <dbReference type="EMBL" id="KAG0539894.1"/>
    </source>
</evidence>